<dbReference type="Proteomes" id="UP000499080">
    <property type="component" value="Unassembled WGS sequence"/>
</dbReference>
<feature type="compositionally biased region" description="Polar residues" evidence="1">
    <location>
        <begin position="13"/>
        <end position="23"/>
    </location>
</feature>
<evidence type="ECO:0000256" key="1">
    <source>
        <dbReference type="SAM" id="MobiDB-lite"/>
    </source>
</evidence>
<gene>
    <name evidence="2" type="ORF">AVEN_4635_1</name>
</gene>
<accession>A0A4Y2LMT2</accession>
<sequence>MGQTSVDILPRNGRQSTASSWQCSRPPACKTDFLAESNDPGISAPEAKTMPYSTEKMHFAAYHKKMVRDRALEIYIFQYLAFLLFFGPQLPQKARVSAFRAGGGESQGSSGRDTMGRFTTWDFYTVAHCQINQWLSEE</sequence>
<name>A0A4Y2LMT2_ARAVE</name>
<comment type="caution">
    <text evidence="2">The sequence shown here is derived from an EMBL/GenBank/DDBJ whole genome shotgun (WGS) entry which is preliminary data.</text>
</comment>
<dbReference type="EMBL" id="BGPR01005958">
    <property type="protein sequence ID" value="GBN14866.1"/>
    <property type="molecule type" value="Genomic_DNA"/>
</dbReference>
<protein>
    <submittedName>
        <fullName evidence="2">Uncharacterized protein</fullName>
    </submittedName>
</protein>
<keyword evidence="3" id="KW-1185">Reference proteome</keyword>
<organism evidence="2 3">
    <name type="scientific">Araneus ventricosus</name>
    <name type="common">Orbweaver spider</name>
    <name type="synonym">Epeira ventricosa</name>
    <dbReference type="NCBI Taxonomy" id="182803"/>
    <lineage>
        <taxon>Eukaryota</taxon>
        <taxon>Metazoa</taxon>
        <taxon>Ecdysozoa</taxon>
        <taxon>Arthropoda</taxon>
        <taxon>Chelicerata</taxon>
        <taxon>Arachnida</taxon>
        <taxon>Araneae</taxon>
        <taxon>Araneomorphae</taxon>
        <taxon>Entelegynae</taxon>
        <taxon>Araneoidea</taxon>
        <taxon>Araneidae</taxon>
        <taxon>Araneus</taxon>
    </lineage>
</organism>
<evidence type="ECO:0000313" key="2">
    <source>
        <dbReference type="EMBL" id="GBN14866.1"/>
    </source>
</evidence>
<feature type="region of interest" description="Disordered" evidence="1">
    <location>
        <begin position="1"/>
        <end position="25"/>
    </location>
</feature>
<reference evidence="2 3" key="1">
    <citation type="journal article" date="2019" name="Sci. Rep.">
        <title>Orb-weaving spider Araneus ventricosus genome elucidates the spidroin gene catalogue.</title>
        <authorList>
            <person name="Kono N."/>
            <person name="Nakamura H."/>
            <person name="Ohtoshi R."/>
            <person name="Moran D.A.P."/>
            <person name="Shinohara A."/>
            <person name="Yoshida Y."/>
            <person name="Fujiwara M."/>
            <person name="Mori M."/>
            <person name="Tomita M."/>
            <person name="Arakawa K."/>
        </authorList>
    </citation>
    <scope>NUCLEOTIDE SEQUENCE [LARGE SCALE GENOMIC DNA]</scope>
</reference>
<proteinExistence type="predicted"/>
<evidence type="ECO:0000313" key="3">
    <source>
        <dbReference type="Proteomes" id="UP000499080"/>
    </source>
</evidence>
<dbReference type="AlphaFoldDB" id="A0A4Y2LMT2"/>